<evidence type="ECO:0000313" key="1">
    <source>
        <dbReference type="EMBL" id="ADN15867.1"/>
    </source>
</evidence>
<organism evidence="1 2">
    <name type="scientific">Gloeothece verrucosa (strain PCC 7822)</name>
    <name type="common">Cyanothece sp. (strain PCC 7822)</name>
    <dbReference type="NCBI Taxonomy" id="497965"/>
    <lineage>
        <taxon>Bacteria</taxon>
        <taxon>Bacillati</taxon>
        <taxon>Cyanobacteriota</taxon>
        <taxon>Cyanophyceae</taxon>
        <taxon>Oscillatoriophycideae</taxon>
        <taxon>Chroococcales</taxon>
        <taxon>Aphanothecaceae</taxon>
        <taxon>Gloeothece</taxon>
        <taxon>Gloeothece verrucosa</taxon>
    </lineage>
</organism>
<dbReference type="eggNOG" id="ENOG50302EY">
    <property type="taxonomic scope" value="Bacteria"/>
</dbReference>
<dbReference type="HOGENOM" id="CLU_1389114_0_0_3"/>
<dbReference type="KEGG" id="cyj:Cyan7822_3937"/>
<accession>E0UKA5</accession>
<name>E0UKA5_GLOV7</name>
<dbReference type="InterPro" id="IPR029024">
    <property type="entry name" value="TerB-like"/>
</dbReference>
<evidence type="ECO:0008006" key="3">
    <source>
        <dbReference type="Google" id="ProtNLM"/>
    </source>
</evidence>
<dbReference type="AlphaFoldDB" id="E0UKA5"/>
<dbReference type="EMBL" id="CP002198">
    <property type="protein sequence ID" value="ADN15867.1"/>
    <property type="molecule type" value="Genomic_DNA"/>
</dbReference>
<dbReference type="Proteomes" id="UP000008206">
    <property type="component" value="Chromosome"/>
</dbReference>
<evidence type="ECO:0000313" key="2">
    <source>
        <dbReference type="Proteomes" id="UP000008206"/>
    </source>
</evidence>
<dbReference type="RefSeq" id="WP_013323935.1">
    <property type="nucleotide sequence ID" value="NC_014501.1"/>
</dbReference>
<proteinExistence type="predicted"/>
<gene>
    <name evidence="1" type="ordered locus">Cyan7822_3937</name>
</gene>
<reference evidence="2" key="1">
    <citation type="journal article" date="2011" name="MBio">
        <title>Novel metabolic attributes of the genus Cyanothece, comprising a group of unicellular nitrogen-fixing Cyanobacteria.</title>
        <authorList>
            <person name="Bandyopadhyay A."/>
            <person name="Elvitigala T."/>
            <person name="Welsh E."/>
            <person name="Stockel J."/>
            <person name="Liberton M."/>
            <person name="Min H."/>
            <person name="Sherman L.A."/>
            <person name="Pakrasi H.B."/>
        </authorList>
    </citation>
    <scope>NUCLEOTIDE SEQUENCE [LARGE SCALE GENOMIC DNA]</scope>
    <source>
        <strain evidence="2">PCC 7822</strain>
    </source>
</reference>
<dbReference type="STRING" id="497965.Cyan7822_3937"/>
<protein>
    <recommendedName>
        <fullName evidence="3">TerB family tellurite resistance protein</fullName>
    </recommendedName>
</protein>
<dbReference type="SUPFAM" id="SSF158682">
    <property type="entry name" value="TerB-like"/>
    <property type="match status" value="1"/>
</dbReference>
<dbReference type="OrthoDB" id="531086at2"/>
<sequence length="198" mass="21951">MLSKIVRPLVQTQIRLLANSMATRSILMDTIVRWLGYLGVQAQITQLEPISDKIKVSLTVGQPESCDATDWQTILEHLRACGASENGSKLKHYSMSQQQQTYLARLLAYLIQVGHPDSILEWELIKTHLNVLNLDHSLQAEIKAALKVPQQSEQLINKLDSDLVAIALPIAVSVALLDGEINLQENQAITALLEAIRA</sequence>
<keyword evidence="2" id="KW-1185">Reference proteome</keyword>